<accession>A0A9X7Y700</accession>
<protein>
    <submittedName>
        <fullName evidence="1">Uncharacterized protein</fullName>
    </submittedName>
</protein>
<reference evidence="1 2" key="1">
    <citation type="submission" date="2020-01" db="EMBL/GenBank/DDBJ databases">
        <title>Complete and circular genome sequences of six lactobacillus isolates from horses.</title>
        <authorList>
            <person name="Hassan H.M."/>
        </authorList>
    </citation>
    <scope>NUCLEOTIDE SEQUENCE [LARGE SCALE GENOMIC DNA]</scope>
    <source>
        <strain evidence="1 2">3DG</strain>
    </source>
</reference>
<name>A0A9X7Y700_LACJH</name>
<dbReference type="Proteomes" id="UP000510788">
    <property type="component" value="Chromosome"/>
</dbReference>
<evidence type="ECO:0000313" key="1">
    <source>
        <dbReference type="EMBL" id="QLL69030.1"/>
    </source>
</evidence>
<dbReference type="EMBL" id="CP047409">
    <property type="protein sequence ID" value="QLL69030.1"/>
    <property type="molecule type" value="Genomic_DNA"/>
</dbReference>
<dbReference type="AlphaFoldDB" id="A0A9X7Y700"/>
<proteinExistence type="predicted"/>
<sequence>MLREKYVNHHYSPKDLKKYLDKNYYKVMTKEIKLKVSKGTIDETVINKVNVVKYAKLDENLIIVKLDVIGQDREVQFNKNFENSFERNRWSDYVIFGKNKHGQYKIINLIYGEHFHLNGKDFNHQAGLSKYKYKEKKI</sequence>
<evidence type="ECO:0000313" key="2">
    <source>
        <dbReference type="Proteomes" id="UP000510788"/>
    </source>
</evidence>
<gene>
    <name evidence="1" type="ORF">GTO82_03270</name>
</gene>
<organism evidence="1 2">
    <name type="scientific">Lactobacillus johnsonii</name>
    <dbReference type="NCBI Taxonomy" id="33959"/>
    <lineage>
        <taxon>Bacteria</taxon>
        <taxon>Bacillati</taxon>
        <taxon>Bacillota</taxon>
        <taxon>Bacilli</taxon>
        <taxon>Lactobacillales</taxon>
        <taxon>Lactobacillaceae</taxon>
        <taxon>Lactobacillus</taxon>
    </lineage>
</organism>